<evidence type="ECO:0000256" key="2">
    <source>
        <dbReference type="ARBA" id="ARBA00022692"/>
    </source>
</evidence>
<name>A0A833VFV2_9POAL</name>
<dbReference type="InterPro" id="IPR006214">
    <property type="entry name" value="Bax_inhibitor_1-related"/>
</dbReference>
<dbReference type="Proteomes" id="UP000623129">
    <property type="component" value="Unassembled WGS sequence"/>
</dbReference>
<feature type="transmembrane region" description="Helical" evidence="5">
    <location>
        <begin position="42"/>
        <end position="63"/>
    </location>
</feature>
<accession>A0A833VFV2</accession>
<feature type="transmembrane region" description="Helical" evidence="5">
    <location>
        <begin position="222"/>
        <end position="243"/>
    </location>
</feature>
<evidence type="ECO:0000313" key="6">
    <source>
        <dbReference type="EMBL" id="KAF3322874.1"/>
    </source>
</evidence>
<dbReference type="EMBL" id="SWLB01000024">
    <property type="protein sequence ID" value="KAF3322874.1"/>
    <property type="molecule type" value="Genomic_DNA"/>
</dbReference>
<proteinExistence type="inferred from homology"/>
<feature type="transmembrane region" description="Helical" evidence="5">
    <location>
        <begin position="103"/>
        <end position="123"/>
    </location>
</feature>
<reference evidence="6" key="1">
    <citation type="submission" date="2020-01" db="EMBL/GenBank/DDBJ databases">
        <title>Genome sequence of Kobresia littledalei, the first chromosome-level genome in the family Cyperaceae.</title>
        <authorList>
            <person name="Qu G."/>
        </authorList>
    </citation>
    <scope>NUCLEOTIDE SEQUENCE</scope>
    <source>
        <strain evidence="6">C.B.Clarke</strain>
        <tissue evidence="6">Leaf</tissue>
    </source>
</reference>
<feature type="transmembrane region" description="Helical" evidence="5">
    <location>
        <begin position="165"/>
        <end position="183"/>
    </location>
</feature>
<dbReference type="PANTHER" id="PTHR23291">
    <property type="entry name" value="BAX INHIBITOR-RELATED"/>
    <property type="match status" value="1"/>
</dbReference>
<comment type="similarity">
    <text evidence="5">Belongs to the BI1 family.</text>
</comment>
<dbReference type="PANTHER" id="PTHR23291:SF31">
    <property type="entry name" value="PROTEIN LIFEGUARD 4"/>
    <property type="match status" value="1"/>
</dbReference>
<evidence type="ECO:0000313" key="7">
    <source>
        <dbReference type="Proteomes" id="UP000623129"/>
    </source>
</evidence>
<evidence type="ECO:0000256" key="3">
    <source>
        <dbReference type="ARBA" id="ARBA00022989"/>
    </source>
</evidence>
<sequence length="248" mass="28026">MYFRPPYGKGGGVDVETGDAARVFYPLMLESPELRWAFIRKVYSILAIQMLLTVAVASIVVFVRPVANFFVSSPGGFGLYIFLLILPFIVLCPLYYYYQYHPINLLLLGVFTVAMSFAVGLTCAFTKGEIILESVILTSVVVVSLTMYTFWAAKRGHDFNFLGPFLFSAVMILMFFALIQIFFPLGRIALMIYGGLASLIFCGYIIYDTDNLIKRYSYDEYVWAAVSLYIDIINLFLSLLTLFRATDS</sequence>
<protein>
    <submittedName>
        <fullName evidence="6">BI1-like protein</fullName>
    </submittedName>
</protein>
<dbReference type="Pfam" id="PF01027">
    <property type="entry name" value="Bax1-I"/>
    <property type="match status" value="1"/>
</dbReference>
<keyword evidence="7" id="KW-1185">Reference proteome</keyword>
<keyword evidence="3 5" id="KW-1133">Transmembrane helix</keyword>
<evidence type="ECO:0000256" key="5">
    <source>
        <dbReference type="RuleBase" id="RU004379"/>
    </source>
</evidence>
<evidence type="ECO:0000256" key="4">
    <source>
        <dbReference type="ARBA" id="ARBA00023136"/>
    </source>
</evidence>
<comment type="caution">
    <text evidence="6">The sequence shown here is derived from an EMBL/GenBank/DDBJ whole genome shotgun (WGS) entry which is preliminary data.</text>
</comment>
<feature type="transmembrane region" description="Helical" evidence="5">
    <location>
        <begin position="75"/>
        <end position="97"/>
    </location>
</feature>
<keyword evidence="4 5" id="KW-0472">Membrane</keyword>
<gene>
    <name evidence="6" type="ORF">FCM35_KLT12863</name>
</gene>
<dbReference type="AlphaFoldDB" id="A0A833VFV2"/>
<evidence type="ECO:0000256" key="1">
    <source>
        <dbReference type="ARBA" id="ARBA00004141"/>
    </source>
</evidence>
<keyword evidence="2 5" id="KW-0812">Transmembrane</keyword>
<feature type="transmembrane region" description="Helical" evidence="5">
    <location>
        <begin position="190"/>
        <end position="207"/>
    </location>
</feature>
<feature type="transmembrane region" description="Helical" evidence="5">
    <location>
        <begin position="130"/>
        <end position="153"/>
    </location>
</feature>
<organism evidence="6 7">
    <name type="scientific">Carex littledalei</name>
    <dbReference type="NCBI Taxonomy" id="544730"/>
    <lineage>
        <taxon>Eukaryota</taxon>
        <taxon>Viridiplantae</taxon>
        <taxon>Streptophyta</taxon>
        <taxon>Embryophyta</taxon>
        <taxon>Tracheophyta</taxon>
        <taxon>Spermatophyta</taxon>
        <taxon>Magnoliopsida</taxon>
        <taxon>Liliopsida</taxon>
        <taxon>Poales</taxon>
        <taxon>Cyperaceae</taxon>
        <taxon>Cyperoideae</taxon>
        <taxon>Cariceae</taxon>
        <taxon>Carex</taxon>
        <taxon>Carex subgen. Euthyceras</taxon>
    </lineage>
</organism>
<comment type="subcellular location">
    <subcellularLocation>
        <location evidence="1">Membrane</location>
        <topology evidence="1">Multi-pass membrane protein</topology>
    </subcellularLocation>
</comment>
<dbReference type="GO" id="GO:0016020">
    <property type="term" value="C:membrane"/>
    <property type="evidence" value="ECO:0007669"/>
    <property type="project" value="UniProtKB-SubCell"/>
</dbReference>
<dbReference type="OrthoDB" id="7933078at2759"/>